<dbReference type="CDD" id="cd06928">
    <property type="entry name" value="RNAP_alpha_NTD"/>
    <property type="match status" value="1"/>
</dbReference>
<accession>A0AAE0RZ28</accession>
<evidence type="ECO:0000256" key="2">
    <source>
        <dbReference type="ARBA" id="ARBA00007123"/>
    </source>
</evidence>
<dbReference type="Gene3D" id="1.10.1050.10">
    <property type="entry name" value="Ribosomal Protein S4 Delta 41, Chain A, domain 1"/>
    <property type="match status" value="1"/>
</dbReference>
<dbReference type="Pfam" id="PF01193">
    <property type="entry name" value="RNA_pol_L"/>
    <property type="match status" value="1"/>
</dbReference>
<evidence type="ECO:0000256" key="1">
    <source>
        <dbReference type="ARBA" id="ARBA00004026"/>
    </source>
</evidence>
<dbReference type="InterPro" id="IPR011263">
    <property type="entry name" value="DNA-dir_RNA_pol_RpoA/D/Rpb3"/>
</dbReference>
<dbReference type="GO" id="GO:0015935">
    <property type="term" value="C:small ribosomal subunit"/>
    <property type="evidence" value="ECO:0007669"/>
    <property type="project" value="InterPro"/>
</dbReference>
<evidence type="ECO:0000256" key="5">
    <source>
        <dbReference type="ARBA" id="ARBA00022478"/>
    </source>
</evidence>
<feature type="region of interest" description="Disordered" evidence="16">
    <location>
        <begin position="26"/>
        <end position="48"/>
    </location>
</feature>
<feature type="domain" description="DNA-directed RNA polymerase RpoA/D/Rpb3-type" evidence="18">
    <location>
        <begin position="184"/>
        <end position="392"/>
    </location>
</feature>
<sequence>MARYRGSTSKISRRLGVAITEKDQKFLDRRSYPPGQHGQSKKGKLSEYGTQLKEKQKMKFIYGILERQFRNYYRKASSERGVTGENLVRCGFANSRRFARQLVSHGHLCINGKSVNIPSFQLKPGDLIEFKKRSLELISVENSLISKLDSQVPVWLQLDKPNRKVQMKMPKVVEHVDSLATPFYGKFIAQPLERGYGVTLGNMLRRVLLASLPGTAISGIRIEGVFHEFSIIEGVKEDLPEIIQNLKKIRFKSLTKKDTVVSLSLKGPYNFTGADIQSSEGDFETANPYLNIATLSKNANLKLDLYISRGRGYIPGDEQVLDEKPLGYIGVDAIYSPIRNVRYTVENTRVEQRTDYEKLVLEVETDGTVTPSDAVSMATRIIVEHVSLFTQFSTESMNDYEEL</sequence>
<dbReference type="PANTHER" id="PTHR11831">
    <property type="entry name" value="30S 40S RIBOSOMAL PROTEIN"/>
    <property type="match status" value="1"/>
</dbReference>
<dbReference type="EC" id="2.7.7.6" evidence="4"/>
<evidence type="ECO:0000259" key="18">
    <source>
        <dbReference type="SMART" id="SM00662"/>
    </source>
</evidence>
<dbReference type="InterPro" id="IPR022801">
    <property type="entry name" value="Ribosomal_uS4"/>
</dbReference>
<dbReference type="EMBL" id="JAEAOA010001427">
    <property type="protein sequence ID" value="KAK3582213.1"/>
    <property type="molecule type" value="Genomic_DNA"/>
</dbReference>
<dbReference type="FunFam" id="2.170.120.12:FF:000001">
    <property type="entry name" value="DNA-directed RNA polymerase subunit alpha"/>
    <property type="match status" value="1"/>
</dbReference>
<evidence type="ECO:0000256" key="6">
    <source>
        <dbReference type="ARBA" id="ARBA00022679"/>
    </source>
</evidence>
<evidence type="ECO:0000259" key="17">
    <source>
        <dbReference type="SMART" id="SM00363"/>
    </source>
</evidence>
<dbReference type="SMART" id="SM01390">
    <property type="entry name" value="Ribosomal_S4"/>
    <property type="match status" value="1"/>
</dbReference>
<evidence type="ECO:0000256" key="12">
    <source>
        <dbReference type="ARBA" id="ARBA00023274"/>
    </source>
</evidence>
<name>A0AAE0RZ28_9BIVA</name>
<feature type="domain" description="RNA-binding S4" evidence="17">
    <location>
        <begin position="87"/>
        <end position="143"/>
    </location>
</feature>
<keyword evidence="7" id="KW-0548">Nucleotidyltransferase</keyword>
<dbReference type="GO" id="GO:0042274">
    <property type="term" value="P:ribosomal small subunit biogenesis"/>
    <property type="evidence" value="ECO:0007669"/>
    <property type="project" value="TreeGrafter"/>
</dbReference>
<reference evidence="20" key="1">
    <citation type="journal article" date="2021" name="Genome Biol. Evol.">
        <title>A High-Quality Reference Genome for a Parasitic Bivalve with Doubly Uniparental Inheritance (Bivalvia: Unionida).</title>
        <authorList>
            <person name="Smith C.H."/>
        </authorList>
    </citation>
    <scope>NUCLEOTIDE SEQUENCE</scope>
    <source>
        <strain evidence="20">CHS0354</strain>
    </source>
</reference>
<dbReference type="GO" id="GO:0006351">
    <property type="term" value="P:DNA-templated transcription"/>
    <property type="evidence" value="ECO:0007669"/>
    <property type="project" value="InterPro"/>
</dbReference>
<dbReference type="AlphaFoldDB" id="A0AAE0RZ28"/>
<dbReference type="InterPro" id="IPR036603">
    <property type="entry name" value="RBP11-like"/>
</dbReference>
<reference evidence="20" key="3">
    <citation type="submission" date="2023-05" db="EMBL/GenBank/DDBJ databases">
        <authorList>
            <person name="Smith C.H."/>
        </authorList>
    </citation>
    <scope>NUCLEOTIDE SEQUENCE</scope>
    <source>
        <strain evidence="20">CHS0354</strain>
        <tissue evidence="20">Mantle</tissue>
    </source>
</reference>
<dbReference type="Gene3D" id="3.10.290.10">
    <property type="entry name" value="RNA-binding S4 domain"/>
    <property type="match status" value="1"/>
</dbReference>
<dbReference type="InterPro" id="IPR011262">
    <property type="entry name" value="DNA-dir_RNA_pol_insert"/>
</dbReference>
<dbReference type="NCBIfam" id="TIGR02027">
    <property type="entry name" value="rpoA"/>
    <property type="match status" value="1"/>
</dbReference>
<dbReference type="InterPro" id="IPR002942">
    <property type="entry name" value="S4_RNA-bd"/>
</dbReference>
<dbReference type="SUPFAM" id="SSF56553">
    <property type="entry name" value="Insert subdomain of RNA polymerase alpha subunit"/>
    <property type="match status" value="1"/>
</dbReference>
<dbReference type="GO" id="GO:0046983">
    <property type="term" value="F:protein dimerization activity"/>
    <property type="evidence" value="ECO:0007669"/>
    <property type="project" value="InterPro"/>
</dbReference>
<evidence type="ECO:0000256" key="11">
    <source>
        <dbReference type="ARBA" id="ARBA00023163"/>
    </source>
</evidence>
<comment type="function">
    <text evidence="1">DNA-dependent RNA polymerase catalyzes the transcription of DNA into RNA using the four ribonucleoside triphosphates as substrates.</text>
</comment>
<dbReference type="Proteomes" id="UP001195483">
    <property type="component" value="Unassembled WGS sequence"/>
</dbReference>
<keyword evidence="12" id="KW-0687">Ribonucleoprotein</keyword>
<dbReference type="NCBIfam" id="NF003519">
    <property type="entry name" value="PRK05182.2-5"/>
    <property type="match status" value="1"/>
</dbReference>
<keyword evidence="10" id="KW-0689">Ribosomal protein</keyword>
<proteinExistence type="inferred from homology"/>
<evidence type="ECO:0000256" key="7">
    <source>
        <dbReference type="ARBA" id="ARBA00022695"/>
    </source>
</evidence>
<dbReference type="InterPro" id="IPR011773">
    <property type="entry name" value="DNA-dir_RpoA"/>
</dbReference>
<dbReference type="PANTHER" id="PTHR11831:SF4">
    <property type="entry name" value="SMALL RIBOSOMAL SUBUNIT PROTEIN US4M"/>
    <property type="match status" value="1"/>
</dbReference>
<comment type="caution">
    <text evidence="20">The sequence shown here is derived from an EMBL/GenBank/DDBJ whole genome shotgun (WGS) entry which is preliminary data.</text>
</comment>
<evidence type="ECO:0000313" key="20">
    <source>
        <dbReference type="EMBL" id="KAK3582213.1"/>
    </source>
</evidence>
<feature type="domain" description="Small ribosomal subunit protein uS4 N-terminal" evidence="19">
    <location>
        <begin position="3"/>
        <end position="89"/>
    </location>
</feature>
<dbReference type="GO" id="GO:0019843">
    <property type="term" value="F:rRNA binding"/>
    <property type="evidence" value="ECO:0007669"/>
    <property type="project" value="UniProtKB-KW"/>
</dbReference>
<evidence type="ECO:0000313" key="21">
    <source>
        <dbReference type="Proteomes" id="UP001195483"/>
    </source>
</evidence>
<keyword evidence="9 15" id="KW-0694">RNA-binding</keyword>
<dbReference type="SMART" id="SM00363">
    <property type="entry name" value="S4"/>
    <property type="match status" value="1"/>
</dbReference>
<keyword evidence="6" id="KW-0808">Transferase</keyword>
<dbReference type="SUPFAM" id="SSF55174">
    <property type="entry name" value="Alpha-L RNA-binding motif"/>
    <property type="match status" value="1"/>
</dbReference>
<dbReference type="Pfam" id="PF00163">
    <property type="entry name" value="Ribosomal_S4"/>
    <property type="match status" value="1"/>
</dbReference>
<organism evidence="20 21">
    <name type="scientific">Potamilus streckersoni</name>
    <dbReference type="NCBI Taxonomy" id="2493646"/>
    <lineage>
        <taxon>Eukaryota</taxon>
        <taxon>Metazoa</taxon>
        <taxon>Spiralia</taxon>
        <taxon>Lophotrochozoa</taxon>
        <taxon>Mollusca</taxon>
        <taxon>Bivalvia</taxon>
        <taxon>Autobranchia</taxon>
        <taxon>Heteroconchia</taxon>
        <taxon>Palaeoheterodonta</taxon>
        <taxon>Unionida</taxon>
        <taxon>Unionoidea</taxon>
        <taxon>Unionidae</taxon>
        <taxon>Ambleminae</taxon>
        <taxon>Lampsilini</taxon>
        <taxon>Potamilus</taxon>
    </lineage>
</organism>
<comment type="similarity">
    <text evidence="3">Belongs to the universal ribosomal protein uS4 family.</text>
</comment>
<dbReference type="GO" id="GO:0000428">
    <property type="term" value="C:DNA-directed RNA polymerase complex"/>
    <property type="evidence" value="ECO:0007669"/>
    <property type="project" value="UniProtKB-KW"/>
</dbReference>
<keyword evidence="21" id="KW-1185">Reference proteome</keyword>
<comment type="catalytic activity">
    <reaction evidence="14">
        <text>RNA(n) + a ribonucleoside 5'-triphosphate = RNA(n+1) + diphosphate</text>
        <dbReference type="Rhea" id="RHEA:21248"/>
        <dbReference type="Rhea" id="RHEA-COMP:14527"/>
        <dbReference type="Rhea" id="RHEA-COMP:17342"/>
        <dbReference type="ChEBI" id="CHEBI:33019"/>
        <dbReference type="ChEBI" id="CHEBI:61557"/>
        <dbReference type="ChEBI" id="CHEBI:140395"/>
        <dbReference type="EC" id="2.7.7.6"/>
    </reaction>
</comment>
<dbReference type="HAMAP" id="MF_01306_B">
    <property type="entry name" value="Ribosomal_uS4_B"/>
    <property type="match status" value="1"/>
</dbReference>
<dbReference type="PROSITE" id="PS50889">
    <property type="entry name" value="S4"/>
    <property type="match status" value="1"/>
</dbReference>
<dbReference type="InterPro" id="IPR005709">
    <property type="entry name" value="Ribosomal_uS4_bac-type"/>
</dbReference>
<evidence type="ECO:0000256" key="3">
    <source>
        <dbReference type="ARBA" id="ARBA00007465"/>
    </source>
</evidence>
<dbReference type="NCBIfam" id="TIGR01017">
    <property type="entry name" value="rpsD_bact"/>
    <property type="match status" value="1"/>
</dbReference>
<dbReference type="Pfam" id="PF01000">
    <property type="entry name" value="RNA_pol_A_bac"/>
    <property type="match status" value="1"/>
</dbReference>
<evidence type="ECO:0000256" key="16">
    <source>
        <dbReference type="SAM" id="MobiDB-lite"/>
    </source>
</evidence>
<dbReference type="InterPro" id="IPR036643">
    <property type="entry name" value="RNApol_insert_sf"/>
</dbReference>
<dbReference type="SMART" id="SM00662">
    <property type="entry name" value="RPOLD"/>
    <property type="match status" value="1"/>
</dbReference>
<evidence type="ECO:0000256" key="8">
    <source>
        <dbReference type="ARBA" id="ARBA00022730"/>
    </source>
</evidence>
<dbReference type="GO" id="GO:0003677">
    <property type="term" value="F:DNA binding"/>
    <property type="evidence" value="ECO:0007669"/>
    <property type="project" value="InterPro"/>
</dbReference>
<dbReference type="InterPro" id="IPR036986">
    <property type="entry name" value="S4_RNA-bd_sf"/>
</dbReference>
<dbReference type="FunFam" id="3.10.290.10:FF:000001">
    <property type="entry name" value="30S ribosomal protein S4"/>
    <property type="match status" value="1"/>
</dbReference>
<evidence type="ECO:0000256" key="15">
    <source>
        <dbReference type="PROSITE-ProRule" id="PRU00182"/>
    </source>
</evidence>
<protein>
    <recommendedName>
        <fullName evidence="4">DNA-directed RNA polymerase</fullName>
        <ecNumber evidence="4">2.7.7.6</ecNumber>
    </recommendedName>
    <alternativeName>
        <fullName evidence="13">Plastid-encoded RNA polymerase subunit alpha</fullName>
    </alternativeName>
</protein>
<dbReference type="CDD" id="cd00165">
    <property type="entry name" value="S4"/>
    <property type="match status" value="1"/>
</dbReference>
<dbReference type="InterPro" id="IPR001912">
    <property type="entry name" value="Ribosomal_uS4_N"/>
</dbReference>
<evidence type="ECO:0000256" key="9">
    <source>
        <dbReference type="ARBA" id="ARBA00022884"/>
    </source>
</evidence>
<dbReference type="GO" id="GO:0006412">
    <property type="term" value="P:translation"/>
    <property type="evidence" value="ECO:0007669"/>
    <property type="project" value="InterPro"/>
</dbReference>
<evidence type="ECO:0000256" key="10">
    <source>
        <dbReference type="ARBA" id="ARBA00022980"/>
    </source>
</evidence>
<keyword evidence="8" id="KW-0699">rRNA-binding</keyword>
<reference evidence="20" key="2">
    <citation type="journal article" date="2021" name="Genome Biol. Evol.">
        <title>Developing a high-quality reference genome for a parasitic bivalve with doubly uniparental inheritance (Bivalvia: Unionida).</title>
        <authorList>
            <person name="Smith C.H."/>
        </authorList>
    </citation>
    <scope>NUCLEOTIDE SEQUENCE</scope>
    <source>
        <strain evidence="20">CHS0354</strain>
        <tissue evidence="20">Mantle</tissue>
    </source>
</reference>
<dbReference type="Gene3D" id="3.30.1360.10">
    <property type="entry name" value="RNA polymerase, RBP11-like subunit"/>
    <property type="match status" value="1"/>
</dbReference>
<evidence type="ECO:0000256" key="14">
    <source>
        <dbReference type="ARBA" id="ARBA00048552"/>
    </source>
</evidence>
<dbReference type="GO" id="GO:0005737">
    <property type="term" value="C:cytoplasm"/>
    <property type="evidence" value="ECO:0007669"/>
    <property type="project" value="UniProtKB-ARBA"/>
</dbReference>
<dbReference type="SUPFAM" id="SSF55257">
    <property type="entry name" value="RBP11-like subunits of RNA polymerase"/>
    <property type="match status" value="1"/>
</dbReference>
<dbReference type="NCBIfam" id="NF003717">
    <property type="entry name" value="PRK05327.1"/>
    <property type="match status" value="1"/>
</dbReference>
<gene>
    <name evidence="20" type="ORF">CHS0354_023751</name>
</gene>
<dbReference type="GO" id="GO:0003899">
    <property type="term" value="F:DNA-directed RNA polymerase activity"/>
    <property type="evidence" value="ECO:0007669"/>
    <property type="project" value="UniProtKB-EC"/>
</dbReference>
<keyword evidence="5" id="KW-0240">DNA-directed RNA polymerase</keyword>
<keyword evidence="11" id="KW-0804">Transcription</keyword>
<evidence type="ECO:0000256" key="13">
    <source>
        <dbReference type="ARBA" id="ARBA00031776"/>
    </source>
</evidence>
<comment type="similarity">
    <text evidence="2">Belongs to the RNA polymerase alpha chain family.</text>
</comment>
<dbReference type="Gene3D" id="2.170.120.12">
    <property type="entry name" value="DNA-directed RNA polymerase, insert domain"/>
    <property type="match status" value="1"/>
</dbReference>
<dbReference type="GO" id="GO:0003735">
    <property type="term" value="F:structural constituent of ribosome"/>
    <property type="evidence" value="ECO:0007669"/>
    <property type="project" value="InterPro"/>
</dbReference>
<evidence type="ECO:0000256" key="4">
    <source>
        <dbReference type="ARBA" id="ARBA00012418"/>
    </source>
</evidence>
<evidence type="ECO:0000259" key="19">
    <source>
        <dbReference type="SMART" id="SM01390"/>
    </source>
</evidence>